<evidence type="ECO:0000313" key="2">
    <source>
        <dbReference type="EMBL" id="RZT78758.1"/>
    </source>
</evidence>
<accession>A0A4Q7UEP3</accession>
<gene>
    <name evidence="2" type="ORF">EV382_1950</name>
</gene>
<organism evidence="2 3">
    <name type="scientific">Micromonospora violae</name>
    <dbReference type="NCBI Taxonomy" id="1278207"/>
    <lineage>
        <taxon>Bacteria</taxon>
        <taxon>Bacillati</taxon>
        <taxon>Actinomycetota</taxon>
        <taxon>Actinomycetes</taxon>
        <taxon>Micromonosporales</taxon>
        <taxon>Micromonosporaceae</taxon>
        <taxon>Micromonospora</taxon>
    </lineage>
</organism>
<keyword evidence="1" id="KW-0812">Transmembrane</keyword>
<protein>
    <submittedName>
        <fullName evidence="2">Uncharacterized protein</fullName>
    </submittedName>
</protein>
<evidence type="ECO:0000313" key="3">
    <source>
        <dbReference type="Proteomes" id="UP000293781"/>
    </source>
</evidence>
<dbReference type="AlphaFoldDB" id="A0A4Q7UEP3"/>
<feature type="transmembrane region" description="Helical" evidence="1">
    <location>
        <begin position="12"/>
        <end position="31"/>
    </location>
</feature>
<evidence type="ECO:0000256" key="1">
    <source>
        <dbReference type="SAM" id="Phobius"/>
    </source>
</evidence>
<keyword evidence="1" id="KW-1133">Transmembrane helix</keyword>
<dbReference type="Proteomes" id="UP000293781">
    <property type="component" value="Unassembled WGS sequence"/>
</dbReference>
<keyword evidence="3" id="KW-1185">Reference proteome</keyword>
<feature type="transmembrane region" description="Helical" evidence="1">
    <location>
        <begin position="37"/>
        <end position="57"/>
    </location>
</feature>
<dbReference type="RefSeq" id="WP_130401217.1">
    <property type="nucleotide sequence ID" value="NZ_SHKK01000001.1"/>
</dbReference>
<comment type="caution">
    <text evidence="2">The sequence shown here is derived from an EMBL/GenBank/DDBJ whole genome shotgun (WGS) entry which is preliminary data.</text>
</comment>
<keyword evidence="1" id="KW-0472">Membrane</keyword>
<sequence>MLMRWRGSRWFHIALGLVAGAAVGLAVYLASRLTGPALFALCGTTAGGVAAVVASAYSRFFQLAEVTVSVPQFSELRFAVTRDNKQTAWRLFVEAVTRVSGQPLAAGTGLVREALTSLYQLFGITREVLSQAAPTIRTTGRPTVEHLGIAMLNNELRPFLSTWHPRLRAWEQANPDRPESAWPDDAACRAELAAMQLRLLRYVEGLGELAQVPNVKDVMGGIIADPPTVPGQPTRRSTAADQ</sequence>
<reference evidence="2 3" key="1">
    <citation type="submission" date="2019-02" db="EMBL/GenBank/DDBJ databases">
        <title>Sequencing the genomes of 1000 actinobacteria strains.</title>
        <authorList>
            <person name="Klenk H.-P."/>
        </authorList>
    </citation>
    <scope>NUCLEOTIDE SEQUENCE [LARGE SCALE GENOMIC DNA]</scope>
    <source>
        <strain evidence="2 3">DSM 45888</strain>
    </source>
</reference>
<dbReference type="OrthoDB" id="511218at2"/>
<dbReference type="EMBL" id="SHKK01000001">
    <property type="protein sequence ID" value="RZT78758.1"/>
    <property type="molecule type" value="Genomic_DNA"/>
</dbReference>
<proteinExistence type="predicted"/>
<name>A0A4Q7UEP3_9ACTN</name>